<dbReference type="EMBL" id="CAMXCH010000001">
    <property type="protein sequence ID" value="CAI3935721.1"/>
    <property type="molecule type" value="Genomic_DNA"/>
</dbReference>
<reference evidence="2" key="1">
    <citation type="submission" date="2022-10" db="EMBL/GenBank/DDBJ databases">
        <authorList>
            <person name="Botero Cardona J."/>
        </authorList>
    </citation>
    <scope>NUCLEOTIDE SEQUENCE</scope>
    <source>
        <strain evidence="2">R-83534</strain>
    </source>
</reference>
<feature type="transmembrane region" description="Helical" evidence="1">
    <location>
        <begin position="28"/>
        <end position="47"/>
    </location>
</feature>
<sequence length="214" mass="25218">MIIIVFLLSTFLFFSTLATVIRIDRIKNIAIRISVFTSIILVIFLLFKLPSLYTTIFPSLDEQLSKELKEKCAWQETCKVHLHEITPFRWDKAYFFSLSSEYTRQDIKRITGINFIFHRNKNLSLFLYQGKVVKYGFSDPPDDDFVGRFSQSHYFNMLFDTAVDYYKITPQNDLLSVSFITVGKYYTGYSTHAWGKVTDSTQIRNFFLDRNKDH</sequence>
<protein>
    <submittedName>
        <fullName evidence="2">Uncharacterized protein</fullName>
    </submittedName>
</protein>
<gene>
    <name evidence="2" type="ORF">R83534S58_LOCUS814</name>
</gene>
<keyword evidence="1" id="KW-0472">Membrane</keyword>
<comment type="caution">
    <text evidence="2">The sequence shown here is derived from an EMBL/GenBank/DDBJ whole genome shotgun (WGS) entry which is preliminary data.</text>
</comment>
<evidence type="ECO:0000256" key="1">
    <source>
        <dbReference type="SAM" id="Phobius"/>
    </source>
</evidence>
<evidence type="ECO:0000313" key="2">
    <source>
        <dbReference type="EMBL" id="CAI3935721.1"/>
    </source>
</evidence>
<name>A0ABM9HMG6_9PROT</name>
<dbReference type="Proteomes" id="UP001154272">
    <property type="component" value="Unassembled WGS sequence"/>
</dbReference>
<organism evidence="2 3">
    <name type="scientific">Commensalibacter papalotli</name>
    <name type="common">ex Botero et al. 2024</name>
    <dbReference type="NCBI Taxonomy" id="2972766"/>
    <lineage>
        <taxon>Bacteria</taxon>
        <taxon>Pseudomonadati</taxon>
        <taxon>Pseudomonadota</taxon>
        <taxon>Alphaproteobacteria</taxon>
        <taxon>Acetobacterales</taxon>
        <taxon>Acetobacteraceae</taxon>
    </lineage>
</organism>
<proteinExistence type="predicted"/>
<keyword evidence="3" id="KW-1185">Reference proteome</keyword>
<accession>A0ABM9HMG6</accession>
<keyword evidence="1" id="KW-1133">Transmembrane helix</keyword>
<keyword evidence="1" id="KW-0812">Transmembrane</keyword>
<evidence type="ECO:0000313" key="3">
    <source>
        <dbReference type="Proteomes" id="UP001154272"/>
    </source>
</evidence>